<protein>
    <recommendedName>
        <fullName evidence="4">Small EDRK-rich factor-like N-terminal domain-containing protein</fullName>
    </recommendedName>
</protein>
<dbReference type="Proteomes" id="UP000677054">
    <property type="component" value="Unassembled WGS sequence"/>
</dbReference>
<dbReference type="EMBL" id="CAJPEV010000580">
    <property type="protein sequence ID" value="CAG0886651.1"/>
    <property type="molecule type" value="Genomic_DNA"/>
</dbReference>
<sequence length="108" mass="12416">MILRRVQWQVLTSGFASRIRQLCYSTSIAEEQRGGNQRELARLKNIKKSQEQQKKKGANEKDGNKGMSLEERRHRDAEQMREKQRLAKEKEAASGNSNNADSGNKNKK</sequence>
<evidence type="ECO:0000313" key="3">
    <source>
        <dbReference type="Proteomes" id="UP000677054"/>
    </source>
</evidence>
<proteinExistence type="predicted"/>
<accession>A0A7R8X770</accession>
<dbReference type="AlphaFoldDB" id="A0A7R8X770"/>
<evidence type="ECO:0000313" key="2">
    <source>
        <dbReference type="EMBL" id="CAD7244191.1"/>
    </source>
</evidence>
<keyword evidence="3" id="KW-1185">Reference proteome</keyword>
<reference evidence="2" key="1">
    <citation type="submission" date="2020-11" db="EMBL/GenBank/DDBJ databases">
        <authorList>
            <person name="Tran Van P."/>
        </authorList>
    </citation>
    <scope>NUCLEOTIDE SEQUENCE</scope>
</reference>
<dbReference type="OrthoDB" id="18018at2759"/>
<organism evidence="2">
    <name type="scientific">Darwinula stevensoni</name>
    <dbReference type="NCBI Taxonomy" id="69355"/>
    <lineage>
        <taxon>Eukaryota</taxon>
        <taxon>Metazoa</taxon>
        <taxon>Ecdysozoa</taxon>
        <taxon>Arthropoda</taxon>
        <taxon>Crustacea</taxon>
        <taxon>Oligostraca</taxon>
        <taxon>Ostracoda</taxon>
        <taxon>Podocopa</taxon>
        <taxon>Podocopida</taxon>
        <taxon>Darwinulocopina</taxon>
        <taxon>Darwinuloidea</taxon>
        <taxon>Darwinulidae</taxon>
        <taxon>Darwinula</taxon>
    </lineage>
</organism>
<name>A0A7R8X770_9CRUS</name>
<evidence type="ECO:0008006" key="4">
    <source>
        <dbReference type="Google" id="ProtNLM"/>
    </source>
</evidence>
<feature type="compositionally biased region" description="Low complexity" evidence="1">
    <location>
        <begin position="93"/>
        <end position="108"/>
    </location>
</feature>
<dbReference type="EMBL" id="LR900097">
    <property type="protein sequence ID" value="CAD7244191.1"/>
    <property type="molecule type" value="Genomic_DNA"/>
</dbReference>
<feature type="region of interest" description="Disordered" evidence="1">
    <location>
        <begin position="31"/>
        <end position="108"/>
    </location>
</feature>
<gene>
    <name evidence="2" type="ORF">DSTB1V02_LOCUS4092</name>
</gene>
<feature type="compositionally biased region" description="Basic and acidic residues" evidence="1">
    <location>
        <begin position="48"/>
        <end position="92"/>
    </location>
</feature>
<evidence type="ECO:0000256" key="1">
    <source>
        <dbReference type="SAM" id="MobiDB-lite"/>
    </source>
</evidence>